<evidence type="ECO:0000256" key="1">
    <source>
        <dbReference type="ARBA" id="ARBA00022737"/>
    </source>
</evidence>
<dbReference type="PROSITE" id="PS50176">
    <property type="entry name" value="ARM_REPEAT"/>
    <property type="match status" value="1"/>
</dbReference>
<dbReference type="InterPro" id="IPR016024">
    <property type="entry name" value="ARM-type_fold"/>
</dbReference>
<dbReference type="Gene3D" id="1.25.10.10">
    <property type="entry name" value="Leucine-rich Repeat Variant"/>
    <property type="match status" value="2"/>
</dbReference>
<dbReference type="AlphaFoldDB" id="A0A218UBZ7"/>
<keyword evidence="1" id="KW-0677">Repeat</keyword>
<organism evidence="3 4">
    <name type="scientific">Lonchura striata</name>
    <name type="common">white-rumped munia</name>
    <dbReference type="NCBI Taxonomy" id="40157"/>
    <lineage>
        <taxon>Eukaryota</taxon>
        <taxon>Metazoa</taxon>
        <taxon>Chordata</taxon>
        <taxon>Craniata</taxon>
        <taxon>Vertebrata</taxon>
        <taxon>Euteleostomi</taxon>
        <taxon>Archelosauria</taxon>
        <taxon>Archosauria</taxon>
        <taxon>Dinosauria</taxon>
        <taxon>Saurischia</taxon>
        <taxon>Theropoda</taxon>
        <taxon>Coelurosauria</taxon>
        <taxon>Aves</taxon>
        <taxon>Neognathae</taxon>
        <taxon>Neoaves</taxon>
        <taxon>Telluraves</taxon>
        <taxon>Australaves</taxon>
        <taxon>Passeriformes</taxon>
        <taxon>Passeroidea</taxon>
        <taxon>Estrildidae</taxon>
        <taxon>Estrildinae</taxon>
        <taxon>Lonchura</taxon>
    </lineage>
</organism>
<feature type="repeat" description="ARM" evidence="2">
    <location>
        <begin position="381"/>
        <end position="425"/>
    </location>
</feature>
<dbReference type="STRING" id="299123.ENSLSDP00000011601"/>
<dbReference type="InterPro" id="IPR011989">
    <property type="entry name" value="ARM-like"/>
</dbReference>
<keyword evidence="4" id="KW-1185">Reference proteome</keyword>
<evidence type="ECO:0000256" key="2">
    <source>
        <dbReference type="PROSITE-ProRule" id="PRU00259"/>
    </source>
</evidence>
<accession>A0A218UBZ7</accession>
<dbReference type="SUPFAM" id="SSF48371">
    <property type="entry name" value="ARM repeat"/>
    <property type="match status" value="1"/>
</dbReference>
<dbReference type="Proteomes" id="UP000197619">
    <property type="component" value="Unassembled WGS sequence"/>
</dbReference>
<dbReference type="EMBL" id="MUZQ01000448">
    <property type="protein sequence ID" value="OWK51287.1"/>
    <property type="molecule type" value="Genomic_DNA"/>
</dbReference>
<dbReference type="FunFam" id="1.25.10.10:FF:000172">
    <property type="entry name" value="Armadillo repeat-containing protein 6"/>
    <property type="match status" value="1"/>
</dbReference>
<reference evidence="3 4" key="1">
    <citation type="submission" date="2017-05" db="EMBL/GenBank/DDBJ databases">
        <title>Genome of assembly of the Bengalese finch, Lonchura striata domestica.</title>
        <authorList>
            <person name="Colquitt B.M."/>
            <person name="Brainard M.S."/>
        </authorList>
    </citation>
    <scope>NUCLEOTIDE SEQUENCE [LARGE SCALE GENOMIC DNA]</scope>
    <source>
        <strain evidence="3">White83orange57</strain>
    </source>
</reference>
<dbReference type="InterPro" id="IPR000225">
    <property type="entry name" value="Armadillo"/>
</dbReference>
<evidence type="ECO:0000313" key="3">
    <source>
        <dbReference type="EMBL" id="OWK51287.1"/>
    </source>
</evidence>
<evidence type="ECO:0000313" key="4">
    <source>
        <dbReference type="Proteomes" id="UP000197619"/>
    </source>
</evidence>
<sequence>MRGARWHKMGSRQIAQETFDEAVQENITEFQMEPEEAVREAVQQFQSQGVDLSNIVKAVRPVSENGQRQKHQILLSCRVLPRARWGCARGGRGAPMGSRQIAQETFDEAVQENITEFQMEPEEAVREAVQQFQSQGVDLSNIVKAVRPVSENGQRQKHQILLSLESLGRAVAEQDAARLPELLAALAAQCQQEPACRCLAARHGAYPALLAACGLAEGHGAALPAALAALAALLDGQPELLDAPGRELLLRALRERPAAPAALRCVRHACLRHERNRQQLVGAGVLPLLTGAVARHGGDAQLVRVAAAALRAVTLDDDIRVPFGHAHEHARMIVLENDGLRVLIEAAKAFRDDCGVLSELCATLSRLAVRNEFCQEIVDLGGLNFMVTLLADCMEHPDVVRQALGVLRAVAGNDDVKDAVVSAGAADLIVLAINRHLGNPQICEQGCAALCMLALRKPENCGVIVEGGGALAALQAMKAHPGEAAVQVSPSQPLPSLAGLLWGRELRGPILAMGAEPLLAEARALHRDCDDVARAALRDLGCHVELRELWTGQKGGLAQ</sequence>
<dbReference type="GO" id="GO:0002244">
    <property type="term" value="P:hematopoietic progenitor cell differentiation"/>
    <property type="evidence" value="ECO:0007669"/>
    <property type="project" value="TreeGrafter"/>
</dbReference>
<dbReference type="PANTHER" id="PTHR22895">
    <property type="entry name" value="ARMADILLO REPEAT-CONTAINING PROTEIN 6"/>
    <property type="match status" value="1"/>
</dbReference>
<dbReference type="SMART" id="SM00185">
    <property type="entry name" value="ARM"/>
    <property type="match status" value="4"/>
</dbReference>
<dbReference type="PANTHER" id="PTHR22895:SF0">
    <property type="entry name" value="ARMADILLO REPEAT-CONTAINING PROTEIN 6"/>
    <property type="match status" value="1"/>
</dbReference>
<name>A0A218UBZ7_9PASE</name>
<gene>
    <name evidence="3" type="primary">ARMC6</name>
    <name evidence="3" type="ORF">RLOC_00014160</name>
</gene>
<comment type="caution">
    <text evidence="3">The sequence shown here is derived from an EMBL/GenBank/DDBJ whole genome shotgun (WGS) entry which is preliminary data.</text>
</comment>
<proteinExistence type="predicted"/>
<protein>
    <submittedName>
        <fullName evidence="3">Armadillo repeat-containing protein 6</fullName>
    </submittedName>
</protein>